<evidence type="ECO:0000256" key="5">
    <source>
        <dbReference type="ARBA" id="ARBA00022989"/>
    </source>
</evidence>
<evidence type="ECO:0000256" key="8">
    <source>
        <dbReference type="SAM" id="Phobius"/>
    </source>
</evidence>
<dbReference type="InterPro" id="IPR029962">
    <property type="entry name" value="TBL"/>
</dbReference>
<evidence type="ECO:0000256" key="2">
    <source>
        <dbReference type="ARBA" id="ARBA00007727"/>
    </source>
</evidence>
<dbReference type="InterPro" id="IPR025846">
    <property type="entry name" value="TBL_N"/>
</dbReference>
<reference evidence="12" key="1">
    <citation type="journal article" date="2013" name="Science">
        <title>The Amborella genome and the evolution of flowering plants.</title>
        <authorList>
            <consortium name="Amborella Genome Project"/>
        </authorList>
    </citation>
    <scope>NUCLEOTIDE SEQUENCE [LARGE SCALE GENOMIC DNA]</scope>
</reference>
<comment type="similarity">
    <text evidence="2">Belongs to the PC-esterase family. TBL subfamily.</text>
</comment>
<dbReference type="Gramene" id="ERN19942">
    <property type="protein sequence ID" value="ERN19942"/>
    <property type="gene ID" value="AMTR_s00071p00114890"/>
</dbReference>
<feature type="compositionally biased region" description="Polar residues" evidence="7">
    <location>
        <begin position="7"/>
        <end position="21"/>
    </location>
</feature>
<gene>
    <name evidence="11" type="ORF">AMTR_s00071p00114890</name>
</gene>
<dbReference type="PANTHER" id="PTHR32285">
    <property type="entry name" value="PROTEIN TRICHOME BIREFRINGENCE-LIKE 9-RELATED"/>
    <property type="match status" value="1"/>
</dbReference>
<keyword evidence="6 8" id="KW-0472">Membrane</keyword>
<dbReference type="PANTHER" id="PTHR32285:SF63">
    <property type="entry name" value="OS01G0880400 PROTEIN"/>
    <property type="match status" value="1"/>
</dbReference>
<sequence>MGLPVTSPRSHVATEQKTPMSNVGRKSFNSRVSVHRKSWVSRSFYLLMVIFSVVSTYIILGQDYIHVFPTIGQKSFDGIFGYWASNKSCNVFSGSWVIDQSYPLYNSSLCPFVERGFNCERNGRPDNEYMKLRWQPHNCDIPRFDVQSVLQRLRGLRIVFVGDSMGRTQWESLICLLMTGVEDKRSVYEVNGNKITKQIRFLGVRFRSHNITLEYFRSPFLVQRSSPPKNAPKRVKSTVKLDRLDSISKRWIQSDFLIFNSGQWWTHMKTFDVGNYFQVGDTLKLGMPITTAFQTAITTWASWAKENINMNRTHVFFRTFETSHWRDVASERSCRLTSYPMSGTEGLDQNPFASIVREVVYGMKAPVKLLDITYMSALRCDAHLGKWSDTPSVPDCSHWCLPGVPDAWNELLLTLTAPKNGTQPA</sequence>
<organism evidence="11 12">
    <name type="scientific">Amborella trichopoda</name>
    <dbReference type="NCBI Taxonomy" id="13333"/>
    <lineage>
        <taxon>Eukaryota</taxon>
        <taxon>Viridiplantae</taxon>
        <taxon>Streptophyta</taxon>
        <taxon>Embryophyta</taxon>
        <taxon>Tracheophyta</taxon>
        <taxon>Spermatophyta</taxon>
        <taxon>Magnoliopsida</taxon>
        <taxon>Amborellales</taxon>
        <taxon>Amborellaceae</taxon>
        <taxon>Amborella</taxon>
    </lineage>
</organism>
<feature type="domain" description="Trichome birefringence-like N-terminal" evidence="10">
    <location>
        <begin position="87"/>
        <end position="140"/>
    </location>
</feature>
<protein>
    <submittedName>
        <fullName evidence="11">Uncharacterized protein</fullName>
    </submittedName>
</protein>
<dbReference type="Pfam" id="PF14416">
    <property type="entry name" value="PMR5N"/>
    <property type="match status" value="1"/>
</dbReference>
<evidence type="ECO:0000259" key="9">
    <source>
        <dbReference type="Pfam" id="PF13839"/>
    </source>
</evidence>
<feature type="region of interest" description="Disordered" evidence="7">
    <location>
        <begin position="1"/>
        <end position="22"/>
    </location>
</feature>
<keyword evidence="4" id="KW-0735">Signal-anchor</keyword>
<dbReference type="GO" id="GO:0016020">
    <property type="term" value="C:membrane"/>
    <property type="evidence" value="ECO:0007669"/>
    <property type="project" value="UniProtKB-SubCell"/>
</dbReference>
<comment type="subcellular location">
    <subcellularLocation>
        <location evidence="1">Membrane</location>
        <topology evidence="1">Single-pass membrane protein</topology>
    </subcellularLocation>
</comment>
<dbReference type="Proteomes" id="UP000017836">
    <property type="component" value="Unassembled WGS sequence"/>
</dbReference>
<dbReference type="GO" id="GO:0016413">
    <property type="term" value="F:O-acetyltransferase activity"/>
    <property type="evidence" value="ECO:0000318"/>
    <property type="project" value="GO_Central"/>
</dbReference>
<dbReference type="HOGENOM" id="CLU_020953_0_1_1"/>
<keyword evidence="3 8" id="KW-0812">Transmembrane</keyword>
<proteinExistence type="inferred from homology"/>
<evidence type="ECO:0000313" key="12">
    <source>
        <dbReference type="Proteomes" id="UP000017836"/>
    </source>
</evidence>
<evidence type="ECO:0000256" key="7">
    <source>
        <dbReference type="SAM" id="MobiDB-lite"/>
    </source>
</evidence>
<name>U5DES1_AMBTC</name>
<evidence type="ECO:0000313" key="11">
    <source>
        <dbReference type="EMBL" id="ERN19942.1"/>
    </source>
</evidence>
<evidence type="ECO:0000259" key="10">
    <source>
        <dbReference type="Pfam" id="PF14416"/>
    </source>
</evidence>
<dbReference type="OMA" id="PITTAFK"/>
<dbReference type="EMBL" id="KI392062">
    <property type="protein sequence ID" value="ERN19942.1"/>
    <property type="molecule type" value="Genomic_DNA"/>
</dbReference>
<dbReference type="eggNOG" id="ENOG502QSWQ">
    <property type="taxonomic scope" value="Eukaryota"/>
</dbReference>
<dbReference type="InterPro" id="IPR026057">
    <property type="entry name" value="TBL_C"/>
</dbReference>
<evidence type="ECO:0000256" key="3">
    <source>
        <dbReference type="ARBA" id="ARBA00022692"/>
    </source>
</evidence>
<dbReference type="Pfam" id="PF13839">
    <property type="entry name" value="PC-Esterase"/>
    <property type="match status" value="1"/>
</dbReference>
<keyword evidence="12" id="KW-1185">Reference proteome</keyword>
<feature type="domain" description="Trichome birefringence-like C-terminal" evidence="9">
    <location>
        <begin position="141"/>
        <end position="414"/>
    </location>
</feature>
<feature type="transmembrane region" description="Helical" evidence="8">
    <location>
        <begin position="43"/>
        <end position="60"/>
    </location>
</feature>
<keyword evidence="5 8" id="KW-1133">Transmembrane helix</keyword>
<evidence type="ECO:0000256" key="4">
    <source>
        <dbReference type="ARBA" id="ARBA00022968"/>
    </source>
</evidence>
<dbReference type="AlphaFoldDB" id="U5DES1"/>
<evidence type="ECO:0000256" key="1">
    <source>
        <dbReference type="ARBA" id="ARBA00004167"/>
    </source>
</evidence>
<dbReference type="GO" id="GO:0005794">
    <property type="term" value="C:Golgi apparatus"/>
    <property type="evidence" value="ECO:0000318"/>
    <property type="project" value="GO_Central"/>
</dbReference>
<accession>U5DES1</accession>
<evidence type="ECO:0000256" key="6">
    <source>
        <dbReference type="ARBA" id="ARBA00023136"/>
    </source>
</evidence>